<organism evidence="1 2">
    <name type="scientific">Tetrapisispora phaffii (strain ATCC 24235 / CBS 4417 / NBRC 1672 / NRRL Y-8282 / UCD 70-5)</name>
    <name type="common">Yeast</name>
    <name type="synonym">Fabospora phaffii</name>
    <dbReference type="NCBI Taxonomy" id="1071381"/>
    <lineage>
        <taxon>Eukaryota</taxon>
        <taxon>Fungi</taxon>
        <taxon>Dikarya</taxon>
        <taxon>Ascomycota</taxon>
        <taxon>Saccharomycotina</taxon>
        <taxon>Saccharomycetes</taxon>
        <taxon>Saccharomycetales</taxon>
        <taxon>Saccharomycetaceae</taxon>
        <taxon>Tetrapisispora</taxon>
    </lineage>
</organism>
<gene>
    <name evidence="1" type="primary">TPHA0D02220</name>
    <name evidence="1" type="ordered locus">TPHA_0D02220</name>
</gene>
<dbReference type="GO" id="GO:0045040">
    <property type="term" value="P:protein insertion into mitochondrial outer membrane"/>
    <property type="evidence" value="ECO:0007669"/>
    <property type="project" value="EnsemblFungi"/>
</dbReference>
<dbReference type="EMBL" id="HE612859">
    <property type="protein sequence ID" value="CCE62860.1"/>
    <property type="molecule type" value="Genomic_DNA"/>
</dbReference>
<dbReference type="RefSeq" id="XP_003685294.1">
    <property type="nucleotide sequence ID" value="XM_003685246.1"/>
</dbReference>
<dbReference type="GeneID" id="11534558"/>
<reference evidence="1 2" key="1">
    <citation type="journal article" date="2011" name="Proc. Natl. Acad. Sci. U.S.A.">
        <title>Evolutionary erosion of yeast sex chromosomes by mating-type switching accidents.</title>
        <authorList>
            <person name="Gordon J.L."/>
            <person name="Armisen D."/>
            <person name="Proux-Wera E."/>
            <person name="Oheigeartaigh S.S."/>
            <person name="Byrne K.P."/>
            <person name="Wolfe K.H."/>
        </authorList>
    </citation>
    <scope>NUCLEOTIDE SEQUENCE [LARGE SCALE GENOMIC DNA]</scope>
    <source>
        <strain evidence="2">ATCC 24235 / CBS 4417 / NBRC 1672 / NRRL Y-8282 / UCD 70-5</strain>
    </source>
</reference>
<dbReference type="OrthoDB" id="198787at2759"/>
<keyword evidence="2" id="KW-1185">Reference proteome</keyword>
<dbReference type="HOGENOM" id="CLU_073166_0_0_1"/>
<protein>
    <submittedName>
        <fullName evidence="1">Uncharacterized protein</fullName>
    </submittedName>
</protein>
<dbReference type="InterPro" id="IPR021211">
    <property type="entry name" value="SAM35"/>
</dbReference>
<dbReference type="AlphaFoldDB" id="G8BSN9"/>
<evidence type="ECO:0000313" key="2">
    <source>
        <dbReference type="Proteomes" id="UP000005666"/>
    </source>
</evidence>
<dbReference type="eggNOG" id="ENOG502RXPE">
    <property type="taxonomic scope" value="Eukaryota"/>
</dbReference>
<dbReference type="Proteomes" id="UP000005666">
    <property type="component" value="Chromosome 4"/>
</dbReference>
<dbReference type="OMA" id="FVENECK"/>
<proteinExistence type="predicted"/>
<dbReference type="STRING" id="1071381.G8BSN9"/>
<dbReference type="GO" id="GO:0001401">
    <property type="term" value="C:SAM complex"/>
    <property type="evidence" value="ECO:0007669"/>
    <property type="project" value="EnsemblFungi"/>
</dbReference>
<sequence length="326" mass="37766">MANIFQIPTPLKYIFNGFPLKTYGPISNTDKSMVKEIESRRYYFRGTNSIKTTLDDTFLLGVYNVFEDEQTNSILATDPICLFVEIVLCQQNSLKLPQANVNRDTERDAYTCSLACLSPLSNKGEELPILAEGFKKRFIRSSFLINESIKIKMQHNQSNTEMLYVELLDSSIYDGWISHVLFTLDKTGFSKLYLFDTNQSVFSVKESLIKSNGFSLRHRRLSEYLSKKVTIHTKTEDIQKELIQPIVSNCEETLLKFEEIIKKEPTLWSNNKYDTIINYLNIKIISYVKCLLNLPDTSSLRLFLVERCPNLIKYAEDSIIKYIDEQ</sequence>
<dbReference type="KEGG" id="tpf:TPHA_0D02220"/>
<dbReference type="GO" id="GO:0030150">
    <property type="term" value="P:protein import into mitochondrial matrix"/>
    <property type="evidence" value="ECO:0007669"/>
    <property type="project" value="EnsemblFungi"/>
</dbReference>
<accession>G8BSN9</accession>
<name>G8BSN9_TETPH</name>
<evidence type="ECO:0000313" key="1">
    <source>
        <dbReference type="EMBL" id="CCE62860.1"/>
    </source>
</evidence>
<dbReference type="GO" id="GO:0070096">
    <property type="term" value="P:mitochondrial outer membrane translocase complex assembly"/>
    <property type="evidence" value="ECO:0007669"/>
    <property type="project" value="EnsemblFungi"/>
</dbReference>
<dbReference type="Pfam" id="PF10806">
    <property type="entry name" value="SAM35"/>
    <property type="match status" value="1"/>
</dbReference>